<accession>A0AA36E1E7</accession>
<name>A0AA36E1E7_LACSI</name>
<protein>
    <recommendedName>
        <fullName evidence="3">Six-bladed beta-propeller, TolB-like protein</fullName>
    </recommendedName>
</protein>
<dbReference type="PANTHER" id="PTHR31460">
    <property type="match status" value="1"/>
</dbReference>
<dbReference type="EMBL" id="OX465080">
    <property type="protein sequence ID" value="CAI9278515.1"/>
    <property type="molecule type" value="Genomic_DNA"/>
</dbReference>
<keyword evidence="2" id="KW-1185">Reference proteome</keyword>
<dbReference type="GO" id="GO:0005783">
    <property type="term" value="C:endoplasmic reticulum"/>
    <property type="evidence" value="ECO:0007669"/>
    <property type="project" value="TreeGrafter"/>
</dbReference>
<dbReference type="PANTHER" id="PTHR31460:SF3">
    <property type="entry name" value="MESOCENTIN"/>
    <property type="match status" value="1"/>
</dbReference>
<dbReference type="InterPro" id="IPR011042">
    <property type="entry name" value="6-blade_b-propeller_TolB-like"/>
</dbReference>
<gene>
    <name evidence="1" type="ORF">LSALG_LOCUS18375</name>
</gene>
<dbReference type="AlphaFoldDB" id="A0AA36E1E7"/>
<sequence length="347" mass="39000">MTIRFATLLSLNPRSQHQRFHDTASSIRLRVIYLFKPLLQQNPDQTDRRSFNNHVFHHNQIYTDFNSRFHLLPSQHFIVGSLRHPTLLSVSDAGVINTLVSDDSIPANSSFLGITVDIVHNRILAVVHSHSQPSNSALAAYDLRSPHHRLFLSALHDTASTTTAPAANDVTFDFSGNAFVTNSASNFIWKVDLEGNLYKVDSEDGTARKIQLNKELNSPDGIAFRRDGVLVVVSKEKLYFIKSDNSWSDGVVYDETALDAERFATSVTVGAEDRVYVLYGHVDEGIMGNSQRDEFSILEISNASALYKYEQENCIIMRAFNKSSNPSDFFDGCSFCDFLEQILLEKL</sequence>
<dbReference type="Proteomes" id="UP001177003">
    <property type="component" value="Chromosome 4"/>
</dbReference>
<evidence type="ECO:0000313" key="1">
    <source>
        <dbReference type="EMBL" id="CAI9278515.1"/>
    </source>
</evidence>
<reference evidence="1" key="1">
    <citation type="submission" date="2023-04" db="EMBL/GenBank/DDBJ databases">
        <authorList>
            <person name="Vijverberg K."/>
            <person name="Xiong W."/>
            <person name="Schranz E."/>
        </authorList>
    </citation>
    <scope>NUCLEOTIDE SEQUENCE</scope>
</reference>
<organism evidence="1 2">
    <name type="scientific">Lactuca saligna</name>
    <name type="common">Willowleaf lettuce</name>
    <dbReference type="NCBI Taxonomy" id="75948"/>
    <lineage>
        <taxon>Eukaryota</taxon>
        <taxon>Viridiplantae</taxon>
        <taxon>Streptophyta</taxon>
        <taxon>Embryophyta</taxon>
        <taxon>Tracheophyta</taxon>
        <taxon>Spermatophyta</taxon>
        <taxon>Magnoliopsida</taxon>
        <taxon>eudicotyledons</taxon>
        <taxon>Gunneridae</taxon>
        <taxon>Pentapetalae</taxon>
        <taxon>asterids</taxon>
        <taxon>campanulids</taxon>
        <taxon>Asterales</taxon>
        <taxon>Asteraceae</taxon>
        <taxon>Cichorioideae</taxon>
        <taxon>Cichorieae</taxon>
        <taxon>Lactucinae</taxon>
        <taxon>Lactuca</taxon>
    </lineage>
</organism>
<dbReference type="Gene3D" id="2.120.10.30">
    <property type="entry name" value="TolB, C-terminal domain"/>
    <property type="match status" value="1"/>
</dbReference>
<proteinExistence type="predicted"/>
<evidence type="ECO:0000313" key="2">
    <source>
        <dbReference type="Proteomes" id="UP001177003"/>
    </source>
</evidence>
<evidence type="ECO:0008006" key="3">
    <source>
        <dbReference type="Google" id="ProtNLM"/>
    </source>
</evidence>
<dbReference type="SUPFAM" id="SSF63829">
    <property type="entry name" value="Calcium-dependent phosphotriesterase"/>
    <property type="match status" value="1"/>
</dbReference>
<dbReference type="InterPro" id="IPR053224">
    <property type="entry name" value="Sensory_adhesion_molecule"/>
</dbReference>